<evidence type="ECO:0000256" key="4">
    <source>
        <dbReference type="ARBA" id="ARBA00022475"/>
    </source>
</evidence>
<evidence type="ECO:0000256" key="12">
    <source>
        <dbReference type="ARBA" id="ARBA00023136"/>
    </source>
</evidence>
<protein>
    <recommendedName>
        <fullName evidence="13">Probable potassium transport system protein Kup</fullName>
    </recommendedName>
</protein>
<name>A0A078KW65_9GAMM</name>
<feature type="transmembrane region" description="Helical" evidence="13">
    <location>
        <begin position="134"/>
        <end position="153"/>
    </location>
</feature>
<evidence type="ECO:0000259" key="14">
    <source>
        <dbReference type="Pfam" id="PF02705"/>
    </source>
</evidence>
<keyword evidence="9 13" id="KW-0630">Potassium</keyword>
<comment type="similarity">
    <text evidence="2 13">Belongs to the HAK/KUP transporter (TC 2.A.72) family.</text>
</comment>
<dbReference type="InterPro" id="IPR023051">
    <property type="entry name" value="Kup"/>
</dbReference>
<keyword evidence="11 13" id="KW-0406">Ion transport</keyword>
<feature type="transmembrane region" description="Helical" evidence="13">
    <location>
        <begin position="333"/>
        <end position="353"/>
    </location>
</feature>
<evidence type="ECO:0000256" key="9">
    <source>
        <dbReference type="ARBA" id="ARBA00022958"/>
    </source>
</evidence>
<keyword evidence="4 13" id="KW-1003">Cell membrane</keyword>
<comment type="catalytic activity">
    <reaction evidence="13">
        <text>K(+)(in) + H(+)(in) = K(+)(out) + H(+)(out)</text>
        <dbReference type="Rhea" id="RHEA:28490"/>
        <dbReference type="ChEBI" id="CHEBI:15378"/>
        <dbReference type="ChEBI" id="CHEBI:29103"/>
    </reaction>
</comment>
<dbReference type="HAMAP" id="MF_01522">
    <property type="entry name" value="Kup"/>
    <property type="match status" value="1"/>
</dbReference>
<dbReference type="InterPro" id="IPR053951">
    <property type="entry name" value="K_trans_N"/>
</dbReference>
<evidence type="ECO:0000256" key="1">
    <source>
        <dbReference type="ARBA" id="ARBA00004141"/>
    </source>
</evidence>
<feature type="transmembrane region" description="Helical" evidence="13">
    <location>
        <begin position="46"/>
        <end position="66"/>
    </location>
</feature>
<evidence type="ECO:0000256" key="13">
    <source>
        <dbReference type="HAMAP-Rule" id="MF_01522"/>
    </source>
</evidence>
<organism evidence="16 17">
    <name type="scientific">Legionella massiliensis</name>
    <dbReference type="NCBI Taxonomy" id="1034943"/>
    <lineage>
        <taxon>Bacteria</taxon>
        <taxon>Pseudomonadati</taxon>
        <taxon>Pseudomonadota</taxon>
        <taxon>Gammaproteobacteria</taxon>
        <taxon>Legionellales</taxon>
        <taxon>Legionellaceae</taxon>
        <taxon>Legionella</taxon>
    </lineage>
</organism>
<sequence>MPVQDNKKAMSLSLAALGIVYGDLGTSPIYALQQTLPHLALNTGNILGVLSLVFWSLILVISTRYVTVFLSADNEGEGGILALVSLLRRQGKKFPRIFFLIGVVGAGLLIGDGMLTPAISVISAVEGLRVISPGFSYLVVPISFTILLVLFYCQRFGTAKIGFSFGPIILCWFITIAVLGLRAIIKNPEVLRAINPYYAYAFFREGGWHAYVLLSGIFLVITGAEAMYADLGHFGRLPIRIGWFAVALPALLLNYFGQGANLLQSPAAISHSFYALAPSWFAYPLLILATLATIIASQAVISASFSLARQAILLNICPRLSIIHTSVQEKGQIYMPQINFILAVGTLILVVIFQSSDALAAAFGMSVNLVMIIVAFLVMCVAHLNWKWSIGKVIRVFAVFSVIDLVFLGANLHKIEEGAWIPLVFAALASIIMITWEKGMNLLRSSYYMNKGNLIDLLADLKPAKLNYLDNVTAIFITDPYDKSGGSFLHYLKLNRIMPEQVVIISTTIEDYPYIHDSERYELKKLGKNIYTLTLHYGFMQTICIPRVLQSAHRVELFPFEFEIEQSIYFVEAINLSLSKKRKRLYLWQKRLFSFLLRNSELDVDFFKLPNNKAISIGTYCEI</sequence>
<feature type="transmembrane region" description="Helical" evidence="13">
    <location>
        <begin position="165"/>
        <end position="185"/>
    </location>
</feature>
<comment type="function">
    <text evidence="13">Transport of potassium into the cell. Likely operates as a K(+):H(+) symporter.</text>
</comment>
<evidence type="ECO:0000313" key="16">
    <source>
        <dbReference type="EMBL" id="CDZ75918.1"/>
    </source>
</evidence>
<feature type="transmembrane region" description="Helical" evidence="13">
    <location>
        <begin position="359"/>
        <end position="381"/>
    </location>
</feature>
<feature type="transmembrane region" description="Helical" evidence="13">
    <location>
        <begin position="419"/>
        <end position="436"/>
    </location>
</feature>
<dbReference type="GO" id="GO:0005886">
    <property type="term" value="C:plasma membrane"/>
    <property type="evidence" value="ECO:0007669"/>
    <property type="project" value="UniProtKB-SubCell"/>
</dbReference>
<reference evidence="16 17" key="1">
    <citation type="submission" date="2014-06" db="EMBL/GenBank/DDBJ databases">
        <authorList>
            <person name="Urmite Genomes Urmite Genomes"/>
        </authorList>
    </citation>
    <scope>NUCLEOTIDE SEQUENCE [LARGE SCALE GENOMIC DNA]</scope>
</reference>
<evidence type="ECO:0000256" key="11">
    <source>
        <dbReference type="ARBA" id="ARBA00023065"/>
    </source>
</evidence>
<dbReference type="EMBL" id="CCSB01000001">
    <property type="protein sequence ID" value="CDZ75918.1"/>
    <property type="molecule type" value="Genomic_DNA"/>
</dbReference>
<keyword evidence="5" id="KW-0997">Cell inner membrane</keyword>
<dbReference type="Proteomes" id="UP000044071">
    <property type="component" value="Unassembled WGS sequence"/>
</dbReference>
<dbReference type="GO" id="GO:0015293">
    <property type="term" value="F:symporter activity"/>
    <property type="evidence" value="ECO:0007669"/>
    <property type="project" value="UniProtKB-UniRule"/>
</dbReference>
<dbReference type="PANTHER" id="PTHR30540">
    <property type="entry name" value="OSMOTIC STRESS POTASSIUM TRANSPORTER"/>
    <property type="match status" value="1"/>
</dbReference>
<feature type="transmembrane region" description="Helical" evidence="13">
    <location>
        <begin position="97"/>
        <end position="122"/>
    </location>
</feature>
<keyword evidence="3 13" id="KW-0813">Transport</keyword>
<feature type="domain" description="K+ potassium transporter integral membrane" evidence="14">
    <location>
        <begin position="13"/>
        <end position="453"/>
    </location>
</feature>
<evidence type="ECO:0000256" key="3">
    <source>
        <dbReference type="ARBA" id="ARBA00022448"/>
    </source>
</evidence>
<evidence type="ECO:0000256" key="5">
    <source>
        <dbReference type="ARBA" id="ARBA00022519"/>
    </source>
</evidence>
<feature type="domain" description="K+ potassium transporter C-terminal" evidence="15">
    <location>
        <begin position="473"/>
        <end position="623"/>
    </location>
</feature>
<gene>
    <name evidence="13" type="primary">kup</name>
    <name evidence="16" type="ORF">BN59_00178</name>
</gene>
<feature type="transmembrane region" description="Helical" evidence="13">
    <location>
        <begin position="393"/>
        <end position="413"/>
    </location>
</feature>
<keyword evidence="10 13" id="KW-1133">Transmembrane helix</keyword>
<keyword evidence="17" id="KW-1185">Reference proteome</keyword>
<dbReference type="Pfam" id="PF22776">
    <property type="entry name" value="K_trans_C"/>
    <property type="match status" value="1"/>
</dbReference>
<feature type="transmembrane region" description="Helical" evidence="13">
    <location>
        <begin position="208"/>
        <end position="229"/>
    </location>
</feature>
<dbReference type="eggNOG" id="COG3158">
    <property type="taxonomic scope" value="Bacteria"/>
</dbReference>
<keyword evidence="7 13" id="KW-0812">Transmembrane</keyword>
<proteinExistence type="inferred from homology"/>
<comment type="subcellular location">
    <subcellularLocation>
        <location evidence="13">Cell membrane</location>
        <topology evidence="13">Multi-pass membrane protein</topology>
    </subcellularLocation>
    <subcellularLocation>
        <location evidence="1">Membrane</location>
        <topology evidence="1">Multi-pass membrane protein</topology>
    </subcellularLocation>
</comment>
<feature type="transmembrane region" description="Helical" evidence="13">
    <location>
        <begin position="280"/>
        <end position="301"/>
    </location>
</feature>
<dbReference type="PANTHER" id="PTHR30540:SF79">
    <property type="entry name" value="LOW AFFINITY POTASSIUM TRANSPORT SYSTEM PROTEIN KUP"/>
    <property type="match status" value="1"/>
</dbReference>
<evidence type="ECO:0000256" key="2">
    <source>
        <dbReference type="ARBA" id="ARBA00007019"/>
    </source>
</evidence>
<dbReference type="Pfam" id="PF02705">
    <property type="entry name" value="K_trans"/>
    <property type="match status" value="1"/>
</dbReference>
<keyword evidence="12 13" id="KW-0472">Membrane</keyword>
<dbReference type="InterPro" id="IPR003855">
    <property type="entry name" value="K+_transporter"/>
</dbReference>
<evidence type="ECO:0000256" key="8">
    <source>
        <dbReference type="ARBA" id="ARBA00022847"/>
    </source>
</evidence>
<dbReference type="AlphaFoldDB" id="A0A078KW65"/>
<evidence type="ECO:0000256" key="7">
    <source>
        <dbReference type="ARBA" id="ARBA00022692"/>
    </source>
</evidence>
<accession>A0A078KW65</accession>
<evidence type="ECO:0000256" key="10">
    <source>
        <dbReference type="ARBA" id="ARBA00022989"/>
    </source>
</evidence>
<keyword evidence="8 13" id="KW-0769">Symport</keyword>
<feature type="transmembrane region" description="Helical" evidence="13">
    <location>
        <begin position="241"/>
        <end position="260"/>
    </location>
</feature>
<dbReference type="GO" id="GO:0015079">
    <property type="term" value="F:potassium ion transmembrane transporter activity"/>
    <property type="evidence" value="ECO:0007669"/>
    <property type="project" value="UniProtKB-UniRule"/>
</dbReference>
<keyword evidence="6 13" id="KW-0633">Potassium transport</keyword>
<evidence type="ECO:0000313" key="17">
    <source>
        <dbReference type="Proteomes" id="UP000044071"/>
    </source>
</evidence>
<evidence type="ECO:0000259" key="15">
    <source>
        <dbReference type="Pfam" id="PF22776"/>
    </source>
</evidence>
<evidence type="ECO:0000256" key="6">
    <source>
        <dbReference type="ARBA" id="ARBA00022538"/>
    </source>
</evidence>
<dbReference type="OrthoDB" id="9805577at2"/>
<dbReference type="RefSeq" id="WP_043872550.1">
    <property type="nucleotide sequence ID" value="NZ_CCVW01000001.1"/>
</dbReference>
<dbReference type="InterPro" id="IPR053952">
    <property type="entry name" value="K_trans_C"/>
</dbReference>